<feature type="transmembrane region" description="Helical" evidence="1">
    <location>
        <begin position="62"/>
        <end position="83"/>
    </location>
</feature>
<accession>A0A927BY07</accession>
<keyword evidence="1" id="KW-0472">Membrane</keyword>
<dbReference type="RefSeq" id="WP_190920920.1">
    <property type="nucleotide sequence ID" value="NZ_JACXIZ010000045.1"/>
</dbReference>
<dbReference type="EMBL" id="JACXIZ010000045">
    <property type="protein sequence ID" value="MBD2847820.1"/>
    <property type="molecule type" value="Genomic_DNA"/>
</dbReference>
<dbReference type="Proteomes" id="UP000621560">
    <property type="component" value="Unassembled WGS sequence"/>
</dbReference>
<evidence type="ECO:0000256" key="1">
    <source>
        <dbReference type="SAM" id="Phobius"/>
    </source>
</evidence>
<dbReference type="AlphaFoldDB" id="A0A927BY07"/>
<feature type="transmembrane region" description="Helical" evidence="1">
    <location>
        <begin position="29"/>
        <end position="50"/>
    </location>
</feature>
<name>A0A927BY07_9BACL</name>
<evidence type="ECO:0000313" key="2">
    <source>
        <dbReference type="EMBL" id="MBD2847820.1"/>
    </source>
</evidence>
<protein>
    <submittedName>
        <fullName evidence="2">Uncharacterized protein</fullName>
    </submittedName>
</protein>
<proteinExistence type="predicted"/>
<organism evidence="2 3">
    <name type="scientific">Paenibacillus sabuli</name>
    <dbReference type="NCBI Taxonomy" id="2772509"/>
    <lineage>
        <taxon>Bacteria</taxon>
        <taxon>Bacillati</taxon>
        <taxon>Bacillota</taxon>
        <taxon>Bacilli</taxon>
        <taxon>Bacillales</taxon>
        <taxon>Paenibacillaceae</taxon>
        <taxon>Paenibacillus</taxon>
    </lineage>
</organism>
<reference evidence="2" key="1">
    <citation type="submission" date="2020-09" db="EMBL/GenBank/DDBJ databases">
        <title>A novel bacterium of genus Paenibacillus, isolated from South China Sea.</title>
        <authorList>
            <person name="Huang H."/>
            <person name="Mo K."/>
            <person name="Hu Y."/>
        </authorList>
    </citation>
    <scope>NUCLEOTIDE SEQUENCE</scope>
    <source>
        <strain evidence="2">IB182496</strain>
    </source>
</reference>
<feature type="transmembrane region" description="Helical" evidence="1">
    <location>
        <begin position="128"/>
        <end position="146"/>
    </location>
</feature>
<keyword evidence="1" id="KW-0812">Transmembrane</keyword>
<evidence type="ECO:0000313" key="3">
    <source>
        <dbReference type="Proteomes" id="UP000621560"/>
    </source>
</evidence>
<feature type="transmembrane region" description="Helical" evidence="1">
    <location>
        <begin position="6"/>
        <end position="22"/>
    </location>
</feature>
<sequence length="155" mass="18798">MWMQLLLWSGLILPWFTLYFMRREAFKRYLPVALFTTVLTMNLYELGYVYEWWRIGRTIVPWGHITNVPIMFGVFFVSTLWIFHLTFRSAWLYFLVNAALDLSTVYLLDDLLAWIDIFTFVNLTRWETFLIMTGQAIVIYGFQRWYESEPQVRYA</sequence>
<keyword evidence="3" id="KW-1185">Reference proteome</keyword>
<feature type="transmembrane region" description="Helical" evidence="1">
    <location>
        <begin position="90"/>
        <end position="108"/>
    </location>
</feature>
<comment type="caution">
    <text evidence="2">The sequence shown here is derived from an EMBL/GenBank/DDBJ whole genome shotgun (WGS) entry which is preliminary data.</text>
</comment>
<gene>
    <name evidence="2" type="ORF">IDH44_21715</name>
</gene>
<keyword evidence="1" id="KW-1133">Transmembrane helix</keyword>